<keyword evidence="2" id="KW-0547">Nucleotide-binding</keyword>
<keyword evidence="4" id="KW-0175">Coiled coil</keyword>
<accession>A0A8T1M882</accession>
<feature type="coiled-coil region" evidence="4">
    <location>
        <begin position="484"/>
        <end position="536"/>
    </location>
</feature>
<dbReference type="InterPro" id="IPR027417">
    <property type="entry name" value="P-loop_NTPase"/>
</dbReference>
<dbReference type="GO" id="GO:0005524">
    <property type="term" value="F:ATP binding"/>
    <property type="evidence" value="ECO:0007669"/>
    <property type="project" value="InterPro"/>
</dbReference>
<dbReference type="Gene3D" id="3.40.50.300">
    <property type="entry name" value="P-loop containing nucleotide triphosphate hydrolases"/>
    <property type="match status" value="4"/>
</dbReference>
<protein>
    <submittedName>
        <fullName evidence="6">Adenylate kinase 9</fullName>
    </submittedName>
</protein>
<dbReference type="GO" id="GO:0019205">
    <property type="term" value="F:nucleobase-containing compound kinase activity"/>
    <property type="evidence" value="ECO:0007669"/>
    <property type="project" value="InterPro"/>
</dbReference>
<feature type="region of interest" description="Disordered" evidence="5">
    <location>
        <begin position="690"/>
        <end position="733"/>
    </location>
</feature>
<evidence type="ECO:0000256" key="3">
    <source>
        <dbReference type="ARBA" id="ARBA00022777"/>
    </source>
</evidence>
<evidence type="ECO:0000313" key="6">
    <source>
        <dbReference type="EMBL" id="KAG5445046.1"/>
    </source>
</evidence>
<proteinExistence type="predicted"/>
<comment type="caution">
    <text evidence="6">The sequence shown here is derived from an EMBL/GenBank/DDBJ whole genome shotgun (WGS) entry which is preliminary data.</text>
</comment>
<feature type="compositionally biased region" description="Acidic residues" evidence="5">
    <location>
        <begin position="821"/>
        <end position="855"/>
    </location>
</feature>
<feature type="coiled-coil region" evidence="4">
    <location>
        <begin position="1177"/>
        <end position="1232"/>
    </location>
</feature>
<feature type="region of interest" description="Disordered" evidence="5">
    <location>
        <begin position="797"/>
        <end position="816"/>
    </location>
</feature>
<reference evidence="6 7" key="1">
    <citation type="journal article" date="2018" name="Biotechnol. Adv.">
        <title>Improved genomic resources and new bioinformatic workflow for the carcinogenic parasite Clonorchis sinensis: Biotechnological implications.</title>
        <authorList>
            <person name="Wang D."/>
            <person name="Korhonen P.K."/>
            <person name="Gasser R.B."/>
            <person name="Young N.D."/>
        </authorList>
    </citation>
    <scope>NUCLEOTIDE SEQUENCE [LARGE SCALE GENOMIC DNA]</scope>
    <source>
        <strain evidence="6">Cs-k2</strain>
    </source>
</reference>
<name>A0A8T1M882_CLOSI</name>
<reference evidence="6 7" key="2">
    <citation type="journal article" date="2021" name="Genomics">
        <title>High-quality reference genome for Clonorchis sinensis.</title>
        <authorList>
            <person name="Young N.D."/>
            <person name="Stroehlein A.J."/>
            <person name="Kinkar L."/>
            <person name="Wang T."/>
            <person name="Sohn W.M."/>
            <person name="Chang B.C.H."/>
            <person name="Kaur P."/>
            <person name="Weisz D."/>
            <person name="Dudchenko O."/>
            <person name="Aiden E.L."/>
            <person name="Korhonen P.K."/>
            <person name="Gasser R.B."/>
        </authorList>
    </citation>
    <scope>NUCLEOTIDE SEQUENCE [LARGE SCALE GENOMIC DNA]</scope>
    <source>
        <strain evidence="6">Cs-k2</strain>
    </source>
</reference>
<keyword evidence="1" id="KW-0808">Transferase</keyword>
<dbReference type="PANTHER" id="PTHR23359">
    <property type="entry name" value="NUCLEOTIDE KINASE"/>
    <property type="match status" value="1"/>
</dbReference>
<dbReference type="SUPFAM" id="SSF52540">
    <property type="entry name" value="P-loop containing nucleoside triphosphate hydrolases"/>
    <property type="match status" value="4"/>
</dbReference>
<keyword evidence="7" id="KW-1185">Reference proteome</keyword>
<dbReference type="Pfam" id="PF00406">
    <property type="entry name" value="ADK"/>
    <property type="match status" value="2"/>
</dbReference>
<feature type="region of interest" description="Disordered" evidence="5">
    <location>
        <begin position="821"/>
        <end position="858"/>
    </location>
</feature>
<evidence type="ECO:0000256" key="5">
    <source>
        <dbReference type="SAM" id="MobiDB-lite"/>
    </source>
</evidence>
<dbReference type="InterPro" id="IPR000850">
    <property type="entry name" value="Adenylat/UMP-CMP_kin"/>
</dbReference>
<dbReference type="Proteomes" id="UP000286415">
    <property type="component" value="Unassembled WGS sequence"/>
</dbReference>
<evidence type="ECO:0000256" key="4">
    <source>
        <dbReference type="SAM" id="Coils"/>
    </source>
</evidence>
<organism evidence="6 7">
    <name type="scientific">Clonorchis sinensis</name>
    <name type="common">Chinese liver fluke</name>
    <dbReference type="NCBI Taxonomy" id="79923"/>
    <lineage>
        <taxon>Eukaryota</taxon>
        <taxon>Metazoa</taxon>
        <taxon>Spiralia</taxon>
        <taxon>Lophotrochozoa</taxon>
        <taxon>Platyhelminthes</taxon>
        <taxon>Trematoda</taxon>
        <taxon>Digenea</taxon>
        <taxon>Opisthorchiida</taxon>
        <taxon>Opisthorchiata</taxon>
        <taxon>Opisthorchiidae</taxon>
        <taxon>Clonorchis</taxon>
    </lineage>
</organism>
<dbReference type="EMBL" id="NIRI02000056">
    <property type="protein sequence ID" value="KAG5445046.1"/>
    <property type="molecule type" value="Genomic_DNA"/>
</dbReference>
<gene>
    <name evidence="6" type="ORF">CSKR_203140</name>
</gene>
<keyword evidence="3 6" id="KW-0418">Kinase</keyword>
<evidence type="ECO:0000313" key="7">
    <source>
        <dbReference type="Proteomes" id="UP000286415"/>
    </source>
</evidence>
<dbReference type="GO" id="GO:0006139">
    <property type="term" value="P:nucleobase-containing compound metabolic process"/>
    <property type="evidence" value="ECO:0007669"/>
    <property type="project" value="InterPro"/>
</dbReference>
<feature type="compositionally biased region" description="Acidic residues" evidence="5">
    <location>
        <begin position="800"/>
        <end position="816"/>
    </location>
</feature>
<evidence type="ECO:0000256" key="1">
    <source>
        <dbReference type="ARBA" id="ARBA00022679"/>
    </source>
</evidence>
<dbReference type="OrthoDB" id="439792at2759"/>
<sequence>MLNQPLYLKSYRTKSQQRDQEEYRQISQLLNEEGILRFLHKKPLCVLILGHPCTGKTLLAKKLSEKWKLQLINATELIINHLDENDEVGKNFAEALVSGEALTEETVFSMVHQKLKSPECAHYGYVLDDLPTYGSTYLNTEEQLNYIETLKLKPDVIVSIKIPGEDLRKRREGMRVDPLSGEKYGLRSYEPEPVIQEEPKELDVKISAAEAADLTETTGGPELDADDPEAMEEEGGMTMELGHPDFPKTSKQINERLFVQIEDLPETIEKDTSYYRQNVKHHIKSFISRQNPLNLIELDGNQTPTEQFYNLMARLQAMNLYPSVAPVRFFSAATEEEEVPEDMETDELFKTLATRKMPGPRCRWKRTAWQRFCPVALYKGYLAQGKPEFTVGFLGGIYCMSSAEHLASFMLNPRPYLLPPQPRPPFRLMVVGSTASGRSSVIRMLAESYGARVLDINETLQMEHDKVMAKRLAEVAAETEAAVIKELKERREQEMLQLKTKKMLEDATDGVMDTVALELEREAVDMAAETADENEEDGETLEVPEEELITAHPLTPLSRPVKSLYIPEHLLQPIDGNHHEVKVRVRDAVNKAKKIPVELDVDLYLNEARNEIEEAEKKLQEENPTGPFHGNWILDGMPLRAAVWENFIQKAPELVPDVVVCLMDRSKDSEFILRRWYKYEREGLKARSTAFSQESTDKEVSEEIETIPGGTTADADEINKLQPDPLPPPGHQREGAIEKLKEDADQWKKSQILLRRHVSEYGIPVDVFDVDIADKSFDQLRDEVLVHLKKPFTIPPVEVSQEDLEEEEEEDAEAFEGEADELAEGVGEEEGEEEAEEEGNEKIDEGEEETEEEEENASRNMLKKLGLTSYFCPVTLHDYGVLRAGDPDIGAIFDNLVYYFSSEEARAKFMESPESILSDVDRPIQVPALRILLLGPPGCGKTLHGRQLATTLDIFHIDFNNILQEIVLPKVGKKLGKEHEDEQPIPDLVLPNLEEGVTPSSADGPTIDKYSEVIGYVAAKEELTENEHNVVEYLLNGTPLPPETMEWILGKYWTKEPYKSTGFILEGFPMSADELQFLVDSNYFPDFAVVLNTDVDEVISRLLPVRLEFWRKRMAKKAANTAQLKAWKARKKEIAREKRRREILADLQERRENARSGRAALTGGEDDEEQLDDEVDVDELLANEDEEQGEEMNVEEEETEADAIDRLRDEISERYEEKSDNLAELLEQLDELSVPKFEIESGGKVTWARYRLVKRINAFIENRRSLFERVYPVSPKVAERLIANGYRFPSRFGRWCPVTLLLHNAILPPLTVPLIKTGNPKYLPVLPGLPGVTLPVSKPNTCSAIYKENIYWFANQAARTMFMKNPLKFVQGTPDPPIHIPLRMAIVGAPKTGKTTLAKRLCQEYNVPIITVTEAVRWYLTDPSHAFTAVAENIRLHMSEGKTVPDILVAGVIQSLTRNSIYSIRGYILDGYPSTVEQCKSLYTCGIRPCLMVELTSATEAERQDLILRGIRETIKQPADIPTAVEDEQEPQTRIRLEEGFQRPPPEPNVAEELSFKINAYQHAADFRRDWATSHQGLLVDLCAVDNRWCLWRQILRVVRHRVDHLQTYMANILDGKAASIAELGIEERHFKTHASEFLHYCPVSWKERGELEDTINEPKHDMVVVLNVGLYPKEDLIHSCNAKSQSVGEDFRQTNEMHGANGISISIPTSLKFAAEYQGQYYRMAGPSELEKFLSQPENYVPPQSDKSLPSEEKLPFRLQSDAIELSRDAFPMQMALRGYCAVCYSNGNQRYEGLKLGVREYLARYDAEIYTFCSNECLLKFLRKPTSYENLTLPHKLPPMPSPIDVHSLPLPGFLEQTVAFTLQRALSEAGQHRPKFPFLGIKRSALIYLGLHMKAYNPRSAEQEKQKYQQKLFDFLDSCSLPKWLARNMPLQFQPEHKRTPKFNPRLQQFLELQSFQDTVHEWIKTPGWQTTKPAARGIRFSLTNPFDLK</sequence>
<evidence type="ECO:0000256" key="2">
    <source>
        <dbReference type="ARBA" id="ARBA00022741"/>
    </source>
</evidence>